<dbReference type="SUPFAM" id="SSF55205">
    <property type="entry name" value="EPT/RTPC-like"/>
    <property type="match status" value="1"/>
</dbReference>
<keyword evidence="9 13" id="KW-0961">Cell wall biogenesis/degradation</keyword>
<evidence type="ECO:0000256" key="8">
    <source>
        <dbReference type="ARBA" id="ARBA00023306"/>
    </source>
</evidence>
<accession>A0A418X778</accession>
<dbReference type="CDD" id="cd01555">
    <property type="entry name" value="UdpNAET"/>
    <property type="match status" value="1"/>
</dbReference>
<feature type="binding site" evidence="13">
    <location>
        <position position="304"/>
    </location>
    <ligand>
        <name>UDP-N-acetyl-alpha-D-glucosamine</name>
        <dbReference type="ChEBI" id="CHEBI:57705"/>
    </ligand>
</feature>
<dbReference type="GO" id="GO:0008760">
    <property type="term" value="F:UDP-N-acetylglucosamine 1-carboxyvinyltransferase activity"/>
    <property type="evidence" value="ECO:0007669"/>
    <property type="project" value="UniProtKB-UniRule"/>
</dbReference>
<comment type="similarity">
    <text evidence="11 13">Belongs to the EPSP synthase family. MurA subfamily.</text>
</comment>
<keyword evidence="3 13" id="KW-0963">Cytoplasm</keyword>
<comment type="function">
    <text evidence="13">Cell wall formation. Adds enolpyruvyl to UDP-N-acetylglucosamine.</text>
</comment>
<feature type="binding site" evidence="13">
    <location>
        <position position="326"/>
    </location>
    <ligand>
        <name>UDP-N-acetyl-alpha-D-glucosamine</name>
        <dbReference type="ChEBI" id="CHEBI:57705"/>
    </ligand>
</feature>
<comment type="caution">
    <text evidence="15">The sequence shown here is derived from an EMBL/GenBank/DDBJ whole genome shotgun (WGS) entry which is preliminary data.</text>
</comment>
<dbReference type="RefSeq" id="WP_119813200.1">
    <property type="nucleotide sequence ID" value="NZ_QYUP01000196.1"/>
</dbReference>
<comment type="pathway">
    <text evidence="2 13">Cell wall biogenesis; peptidoglycan biosynthesis.</text>
</comment>
<dbReference type="EMBL" id="QYUP01000196">
    <property type="protein sequence ID" value="RJG08344.1"/>
    <property type="molecule type" value="Genomic_DNA"/>
</dbReference>
<evidence type="ECO:0000256" key="12">
    <source>
        <dbReference type="ARBA" id="ARBA00047527"/>
    </source>
</evidence>
<dbReference type="InterPro" id="IPR013792">
    <property type="entry name" value="RNA3'P_cycl/enolpyr_Trfase_a/b"/>
</dbReference>
<dbReference type="PANTHER" id="PTHR43783:SF1">
    <property type="entry name" value="UDP-N-ACETYLGLUCOSAMINE 1-CARBOXYVINYLTRANSFERASE"/>
    <property type="match status" value="1"/>
</dbReference>
<feature type="binding site" evidence="13">
    <location>
        <position position="92"/>
    </location>
    <ligand>
        <name>UDP-N-acetyl-alpha-D-glucosamine</name>
        <dbReference type="ChEBI" id="CHEBI:57705"/>
    </ligand>
</feature>
<evidence type="ECO:0000256" key="5">
    <source>
        <dbReference type="ARBA" id="ARBA00022679"/>
    </source>
</evidence>
<feature type="modified residue" description="2-(S-cysteinyl)pyruvic acid O-phosphothioketal" evidence="13">
    <location>
        <position position="116"/>
    </location>
</feature>
<dbReference type="NCBIfam" id="TIGR01072">
    <property type="entry name" value="murA"/>
    <property type="match status" value="1"/>
</dbReference>
<dbReference type="GO" id="GO:0008360">
    <property type="term" value="P:regulation of cell shape"/>
    <property type="evidence" value="ECO:0007669"/>
    <property type="project" value="UniProtKB-KW"/>
</dbReference>
<dbReference type="FunFam" id="3.65.10.10:FF:000001">
    <property type="entry name" value="UDP-N-acetylglucosamine 1-carboxyvinyltransferase"/>
    <property type="match status" value="1"/>
</dbReference>
<dbReference type="UniPathway" id="UPA00219"/>
<sequence length="416" mass="44534">MDKLQIVGGKRLNGEIIISGAKNAALPILCAGLLTAGDLELSNVPRLHDVKTMLKLLEQTGLKVEQDDERVTLNGSAINKLEAPYELVKTMRASILVLGPLLARFGEAKVSLPGGCAIGSRPVDQHIKGLQALGAEISIEGGYIYARCKKLKGARIHTDMITVTGTENLLMAATLAEGETVLENAAREPEVTDLANLLVAMGAKIEGIGTDRLVIQGVPELHGAKHAVISDRIEAATFLCAVAATGGDITITNTRTDIFDVALDKLREMGLQMTIGADSIRATMDGRPRPVSFRTTEYPGFPTDMQAQFMAVNTIASGTSRVTETIFENRFMHVQEMNRLGASIQTEGNTAYIKGVDRLVGAPVMATDLRASASLVIAAMVAKGTTVIDRIYHLDRGYDRMEAKLSAVGADVIRLK</sequence>
<proteinExistence type="inferred from homology"/>
<keyword evidence="8 13" id="KW-0131">Cell cycle</keyword>
<comment type="caution">
    <text evidence="13">Lacks conserved residue(s) required for the propagation of feature annotation.</text>
</comment>
<feature type="binding site" evidence="13">
    <location>
        <begin position="22"/>
        <end position="23"/>
    </location>
    <ligand>
        <name>phosphoenolpyruvate</name>
        <dbReference type="ChEBI" id="CHEBI:58702"/>
    </ligand>
</feature>
<dbReference type="Proteomes" id="UP000284006">
    <property type="component" value="Unassembled WGS sequence"/>
</dbReference>
<evidence type="ECO:0000256" key="4">
    <source>
        <dbReference type="ARBA" id="ARBA00022618"/>
    </source>
</evidence>
<dbReference type="InterPro" id="IPR036968">
    <property type="entry name" value="Enolpyruvate_Tfrase_sf"/>
</dbReference>
<dbReference type="GO" id="GO:0071555">
    <property type="term" value="P:cell wall organization"/>
    <property type="evidence" value="ECO:0007669"/>
    <property type="project" value="UniProtKB-KW"/>
</dbReference>
<protein>
    <recommendedName>
        <fullName evidence="13">UDP-N-acetylglucosamine 1-carboxyvinyltransferase</fullName>
        <ecNumber evidence="13">2.5.1.7</ecNumber>
    </recommendedName>
    <alternativeName>
        <fullName evidence="13">Enoylpyruvate transferase</fullName>
    </alternativeName>
    <alternativeName>
        <fullName evidence="13">UDP-N-acetylglucosamine enolpyruvyl transferase</fullName>
        <shortName evidence="13">EPT</shortName>
    </alternativeName>
</protein>
<gene>
    <name evidence="13 15" type="primary">murA</name>
    <name evidence="15" type="ORF">D3872_24450</name>
</gene>
<comment type="catalytic activity">
    <reaction evidence="12 13">
        <text>phosphoenolpyruvate + UDP-N-acetyl-alpha-D-glucosamine = UDP-N-acetyl-3-O-(1-carboxyvinyl)-alpha-D-glucosamine + phosphate</text>
        <dbReference type="Rhea" id="RHEA:18681"/>
        <dbReference type="ChEBI" id="CHEBI:43474"/>
        <dbReference type="ChEBI" id="CHEBI:57705"/>
        <dbReference type="ChEBI" id="CHEBI:58702"/>
        <dbReference type="ChEBI" id="CHEBI:68483"/>
        <dbReference type="EC" id="2.5.1.7"/>
    </reaction>
</comment>
<dbReference type="GO" id="GO:0005737">
    <property type="term" value="C:cytoplasm"/>
    <property type="evidence" value="ECO:0007669"/>
    <property type="project" value="UniProtKB-SubCell"/>
</dbReference>
<evidence type="ECO:0000256" key="10">
    <source>
        <dbReference type="ARBA" id="ARBA00023317"/>
    </source>
</evidence>
<dbReference type="GO" id="GO:0051301">
    <property type="term" value="P:cell division"/>
    <property type="evidence" value="ECO:0007669"/>
    <property type="project" value="UniProtKB-KW"/>
</dbReference>
<evidence type="ECO:0000256" key="9">
    <source>
        <dbReference type="ARBA" id="ARBA00023316"/>
    </source>
</evidence>
<dbReference type="GO" id="GO:0019277">
    <property type="term" value="P:UDP-N-acetylgalactosamine biosynthetic process"/>
    <property type="evidence" value="ECO:0007669"/>
    <property type="project" value="InterPro"/>
</dbReference>
<evidence type="ECO:0000256" key="13">
    <source>
        <dbReference type="HAMAP-Rule" id="MF_00111"/>
    </source>
</evidence>
<dbReference type="InterPro" id="IPR005750">
    <property type="entry name" value="UDP_GlcNAc_COvinyl_MurA"/>
</dbReference>
<feature type="active site" description="Proton donor" evidence="13">
    <location>
        <position position="116"/>
    </location>
</feature>
<dbReference type="NCBIfam" id="NF006873">
    <property type="entry name" value="PRK09369.1"/>
    <property type="match status" value="1"/>
</dbReference>
<reference evidence="15 16" key="1">
    <citation type="submission" date="2018-09" db="EMBL/GenBank/DDBJ databases">
        <authorList>
            <person name="Zhu H."/>
        </authorList>
    </citation>
    <scope>NUCLEOTIDE SEQUENCE [LARGE SCALE GENOMIC DNA]</scope>
    <source>
        <strain evidence="15 16">K1S02-61</strain>
    </source>
</reference>
<evidence type="ECO:0000256" key="3">
    <source>
        <dbReference type="ARBA" id="ARBA00022490"/>
    </source>
</evidence>
<evidence type="ECO:0000259" key="14">
    <source>
        <dbReference type="Pfam" id="PF00275"/>
    </source>
</evidence>
<evidence type="ECO:0000313" key="16">
    <source>
        <dbReference type="Proteomes" id="UP000284006"/>
    </source>
</evidence>
<evidence type="ECO:0000256" key="6">
    <source>
        <dbReference type="ARBA" id="ARBA00022960"/>
    </source>
</evidence>
<evidence type="ECO:0000256" key="11">
    <source>
        <dbReference type="ARBA" id="ARBA00038367"/>
    </source>
</evidence>
<dbReference type="EC" id="2.5.1.7" evidence="13"/>
<keyword evidence="6 13" id="KW-0133">Cell shape</keyword>
<keyword evidence="10 13" id="KW-0670">Pyruvate</keyword>
<dbReference type="PANTHER" id="PTHR43783">
    <property type="entry name" value="UDP-N-ACETYLGLUCOSAMINE 1-CARBOXYVINYLTRANSFERASE"/>
    <property type="match status" value="1"/>
</dbReference>
<keyword evidence="5 13" id="KW-0808">Transferase</keyword>
<comment type="subcellular location">
    <subcellularLocation>
        <location evidence="1 13">Cytoplasm</location>
    </subcellularLocation>
</comment>
<name>A0A418X778_9BURK</name>
<dbReference type="Pfam" id="PF00275">
    <property type="entry name" value="EPSP_synthase"/>
    <property type="match status" value="1"/>
</dbReference>
<dbReference type="HAMAP" id="MF_00111">
    <property type="entry name" value="MurA"/>
    <property type="match status" value="1"/>
</dbReference>
<feature type="binding site" evidence="13">
    <location>
        <begin position="121"/>
        <end position="125"/>
    </location>
    <ligand>
        <name>UDP-N-acetyl-alpha-D-glucosamine</name>
        <dbReference type="ChEBI" id="CHEBI:57705"/>
    </ligand>
</feature>
<evidence type="ECO:0000256" key="7">
    <source>
        <dbReference type="ARBA" id="ARBA00022984"/>
    </source>
</evidence>
<keyword evidence="16" id="KW-1185">Reference proteome</keyword>
<evidence type="ECO:0000313" key="15">
    <source>
        <dbReference type="EMBL" id="RJG08344.1"/>
    </source>
</evidence>
<dbReference type="InterPro" id="IPR001986">
    <property type="entry name" value="Enolpyruvate_Tfrase_dom"/>
</dbReference>
<dbReference type="Gene3D" id="3.65.10.10">
    <property type="entry name" value="Enolpyruvate transferase domain"/>
    <property type="match status" value="2"/>
</dbReference>
<keyword evidence="4 13" id="KW-0132">Cell division</keyword>
<organism evidence="15 16">
    <name type="scientific">Massilia cavernae</name>
    <dbReference type="NCBI Taxonomy" id="2320864"/>
    <lineage>
        <taxon>Bacteria</taxon>
        <taxon>Pseudomonadati</taxon>
        <taxon>Pseudomonadota</taxon>
        <taxon>Betaproteobacteria</taxon>
        <taxon>Burkholderiales</taxon>
        <taxon>Oxalobacteraceae</taxon>
        <taxon>Telluria group</taxon>
        <taxon>Massilia</taxon>
    </lineage>
</organism>
<dbReference type="AlphaFoldDB" id="A0A418X778"/>
<feature type="domain" description="Enolpyruvate transferase" evidence="14">
    <location>
        <begin position="8"/>
        <end position="405"/>
    </location>
</feature>
<dbReference type="GO" id="GO:0009252">
    <property type="term" value="P:peptidoglycan biosynthetic process"/>
    <property type="evidence" value="ECO:0007669"/>
    <property type="project" value="UniProtKB-UniRule"/>
</dbReference>
<evidence type="ECO:0000256" key="2">
    <source>
        <dbReference type="ARBA" id="ARBA00004752"/>
    </source>
</evidence>
<dbReference type="InterPro" id="IPR050068">
    <property type="entry name" value="MurA_subfamily"/>
</dbReference>
<evidence type="ECO:0000256" key="1">
    <source>
        <dbReference type="ARBA" id="ARBA00004496"/>
    </source>
</evidence>
<dbReference type="OrthoDB" id="9803760at2"/>
<keyword evidence="7 13" id="KW-0573">Peptidoglycan synthesis</keyword>